<evidence type="ECO:0000313" key="1">
    <source>
        <dbReference type="EMBL" id="CEK96854.1"/>
    </source>
</evidence>
<sequence length="75" mass="8759">MLLEGRKNHSFIYRMTDRHTLPRPEMINLAATSLVPVYTPYLHVSDDRHGAAPLITSFRSYPSLAPMYRKHRLYS</sequence>
<gene>
    <name evidence="1" type="primary">ORF213735</name>
</gene>
<reference evidence="1" key="1">
    <citation type="submission" date="2014-12" db="EMBL/GenBank/DDBJ databases">
        <title>Insight into the proteome of Arion vulgaris.</title>
        <authorList>
            <person name="Aradska J."/>
            <person name="Bulat T."/>
            <person name="Smidak R."/>
            <person name="Sarate P."/>
            <person name="Gangsoo J."/>
            <person name="Sialana F."/>
            <person name="Bilban M."/>
            <person name="Lubec G."/>
        </authorList>
    </citation>
    <scope>NUCLEOTIDE SEQUENCE</scope>
    <source>
        <tissue evidence="1">Skin</tissue>
    </source>
</reference>
<dbReference type="EMBL" id="HACG01049989">
    <property type="protein sequence ID" value="CEK96854.1"/>
    <property type="molecule type" value="Transcribed_RNA"/>
</dbReference>
<organism evidence="1">
    <name type="scientific">Arion vulgaris</name>
    <dbReference type="NCBI Taxonomy" id="1028688"/>
    <lineage>
        <taxon>Eukaryota</taxon>
        <taxon>Metazoa</taxon>
        <taxon>Spiralia</taxon>
        <taxon>Lophotrochozoa</taxon>
        <taxon>Mollusca</taxon>
        <taxon>Gastropoda</taxon>
        <taxon>Heterobranchia</taxon>
        <taxon>Euthyneura</taxon>
        <taxon>Panpulmonata</taxon>
        <taxon>Eupulmonata</taxon>
        <taxon>Stylommatophora</taxon>
        <taxon>Helicina</taxon>
        <taxon>Arionoidea</taxon>
        <taxon>Arionidae</taxon>
        <taxon>Arion</taxon>
    </lineage>
</organism>
<protein>
    <submittedName>
        <fullName evidence="1">Uncharacterized protein</fullName>
    </submittedName>
</protein>
<dbReference type="AlphaFoldDB" id="A0A0B7BUH2"/>
<name>A0A0B7BUH2_9EUPU</name>
<accession>A0A0B7BUH2</accession>
<proteinExistence type="predicted"/>
<feature type="non-terminal residue" evidence="1">
    <location>
        <position position="75"/>
    </location>
</feature>